<name>A0A3G6JE47_LACDL</name>
<dbReference type="AlphaFoldDB" id="A0A3G6JE47"/>
<sequence length="91" mass="10225">MNKMEIKFEEEQKRAAVYDDGKLIGQCVYEDKGDHWIITTTKVDPAYGGQGLGRKLVDTVASAAREKRARLRATCSYAAKVLTKPGYEDLR</sequence>
<dbReference type="GO" id="GO:0016747">
    <property type="term" value="F:acyltransferase activity, transferring groups other than amino-acyl groups"/>
    <property type="evidence" value="ECO:0007669"/>
    <property type="project" value="InterPro"/>
</dbReference>
<keyword evidence="3" id="KW-0808">Transferase</keyword>
<dbReference type="InterPro" id="IPR000182">
    <property type="entry name" value="GNAT_dom"/>
</dbReference>
<proteinExistence type="predicted"/>
<accession>A0A3G6JE47</accession>
<dbReference type="SUPFAM" id="SSF55729">
    <property type="entry name" value="Acyl-CoA N-acyltransferases (Nat)"/>
    <property type="match status" value="1"/>
</dbReference>
<dbReference type="CDD" id="cd04301">
    <property type="entry name" value="NAT_SF"/>
    <property type="match status" value="1"/>
</dbReference>
<evidence type="ECO:0000259" key="2">
    <source>
        <dbReference type="PROSITE" id="PS51729"/>
    </source>
</evidence>
<feature type="domain" description="N-acetyltransferase" evidence="2">
    <location>
        <begin position="7"/>
        <end position="91"/>
    </location>
</feature>
<dbReference type="Gene3D" id="3.40.630.30">
    <property type="match status" value="1"/>
</dbReference>
<organism evidence="3">
    <name type="scientific">Lactobacillus delbrueckii subsp. lactis</name>
    <dbReference type="NCBI Taxonomy" id="29397"/>
    <lineage>
        <taxon>Bacteria</taxon>
        <taxon>Bacillati</taxon>
        <taxon>Bacillota</taxon>
        <taxon>Bacilli</taxon>
        <taxon>Lactobacillales</taxon>
        <taxon>Lactobacillaceae</taxon>
        <taxon>Lactobacillus</taxon>
    </lineage>
</organism>
<evidence type="ECO:0000259" key="1">
    <source>
        <dbReference type="PROSITE" id="PS51186"/>
    </source>
</evidence>
<evidence type="ECO:0000313" key="3">
    <source>
        <dbReference type="EMBL" id="AZA16133.1"/>
    </source>
</evidence>
<reference evidence="3" key="1">
    <citation type="submission" date="2018-07" db="EMBL/GenBank/DDBJ databases">
        <authorList>
            <person name="Somerville V."/>
        </authorList>
    </citation>
    <scope>NUCLEOTIDE SEQUENCE</scope>
    <source>
        <strain evidence="3">NWC_2_2</strain>
    </source>
</reference>
<dbReference type="InterPro" id="IPR031165">
    <property type="entry name" value="GNAT_YJDJ"/>
</dbReference>
<dbReference type="PROSITE" id="PS51729">
    <property type="entry name" value="GNAT_YJDJ"/>
    <property type="match status" value="1"/>
</dbReference>
<dbReference type="EMBL" id="CP031023">
    <property type="protein sequence ID" value="AZA16133.1"/>
    <property type="molecule type" value="Genomic_DNA"/>
</dbReference>
<protein>
    <submittedName>
        <fullName evidence="3">N-acetyltransferase</fullName>
    </submittedName>
</protein>
<dbReference type="PROSITE" id="PS51186">
    <property type="entry name" value="GNAT"/>
    <property type="match status" value="1"/>
</dbReference>
<feature type="domain" description="N-acetyltransferase" evidence="1">
    <location>
        <begin position="1"/>
        <end position="91"/>
    </location>
</feature>
<gene>
    <name evidence="3" type="ORF">DQL93_06050</name>
</gene>
<dbReference type="InterPro" id="IPR016181">
    <property type="entry name" value="Acyl_CoA_acyltransferase"/>
</dbReference>
<dbReference type="Pfam" id="PF14542">
    <property type="entry name" value="Acetyltransf_CG"/>
    <property type="match status" value="1"/>
</dbReference>